<evidence type="ECO:0000313" key="2">
    <source>
        <dbReference type="Proteomes" id="UP001066276"/>
    </source>
</evidence>
<comment type="caution">
    <text evidence="1">The sequence shown here is derived from an EMBL/GenBank/DDBJ whole genome shotgun (WGS) entry which is preliminary data.</text>
</comment>
<evidence type="ECO:0000313" key="1">
    <source>
        <dbReference type="EMBL" id="KAJ1204164.1"/>
    </source>
</evidence>
<dbReference type="AlphaFoldDB" id="A0AAV7VTR4"/>
<organism evidence="1 2">
    <name type="scientific">Pleurodeles waltl</name>
    <name type="common">Iberian ribbed newt</name>
    <dbReference type="NCBI Taxonomy" id="8319"/>
    <lineage>
        <taxon>Eukaryota</taxon>
        <taxon>Metazoa</taxon>
        <taxon>Chordata</taxon>
        <taxon>Craniata</taxon>
        <taxon>Vertebrata</taxon>
        <taxon>Euteleostomi</taxon>
        <taxon>Amphibia</taxon>
        <taxon>Batrachia</taxon>
        <taxon>Caudata</taxon>
        <taxon>Salamandroidea</taxon>
        <taxon>Salamandridae</taxon>
        <taxon>Pleurodelinae</taxon>
        <taxon>Pleurodeles</taxon>
    </lineage>
</organism>
<sequence length="188" mass="20263">MVAKDKLYSPMRQQNTSPGMRLASEAVQPQGGHDIHQYLPAIQSTAVDFPGPTPAQVVRQVGKAQAPTLTNSMGGQVSVAAQAWVPPPVIPPSVPTIPAQARLSTSPLFLSSTASILAPTTTIAWHVPAETKEKIYGDEYVDVFDLINVGVAPGKPRSEKEEELKPQMVWEECSLKNWVTGFSNYASI</sequence>
<accession>A0AAV7VTR4</accession>
<protein>
    <submittedName>
        <fullName evidence="1">Uncharacterized protein</fullName>
    </submittedName>
</protein>
<dbReference type="EMBL" id="JANPWB010000003">
    <property type="protein sequence ID" value="KAJ1204164.1"/>
    <property type="molecule type" value="Genomic_DNA"/>
</dbReference>
<gene>
    <name evidence="1" type="ORF">NDU88_007945</name>
</gene>
<proteinExistence type="predicted"/>
<reference evidence="1" key="1">
    <citation type="journal article" date="2022" name="bioRxiv">
        <title>Sequencing and chromosome-scale assembly of the giantPleurodeles waltlgenome.</title>
        <authorList>
            <person name="Brown T."/>
            <person name="Elewa A."/>
            <person name="Iarovenko S."/>
            <person name="Subramanian E."/>
            <person name="Araus A.J."/>
            <person name="Petzold A."/>
            <person name="Susuki M."/>
            <person name="Suzuki K.-i.T."/>
            <person name="Hayashi T."/>
            <person name="Toyoda A."/>
            <person name="Oliveira C."/>
            <person name="Osipova E."/>
            <person name="Leigh N.D."/>
            <person name="Simon A."/>
            <person name="Yun M.H."/>
        </authorList>
    </citation>
    <scope>NUCLEOTIDE SEQUENCE</scope>
    <source>
        <strain evidence="1">20211129_DDA</strain>
        <tissue evidence="1">Liver</tissue>
    </source>
</reference>
<name>A0AAV7VTR4_PLEWA</name>
<dbReference type="Proteomes" id="UP001066276">
    <property type="component" value="Chromosome 2_1"/>
</dbReference>
<keyword evidence="2" id="KW-1185">Reference proteome</keyword>